<accession>I6XCP9</accession>
<feature type="region of interest" description="Disordered" evidence="1">
    <location>
        <begin position="304"/>
        <end position="365"/>
    </location>
</feature>
<dbReference type="AlphaFoldDB" id="I6XCP9"/>
<proteinExistence type="predicted"/>
<dbReference type="PANTHER" id="PTHR34285:SF3">
    <property type="entry name" value="OS08G0510800 PROTEIN"/>
    <property type="match status" value="1"/>
</dbReference>
<protein>
    <submittedName>
        <fullName evidence="2">Uncharacterized protein</fullName>
    </submittedName>
</protein>
<name>I6XCP9_LINUS</name>
<reference evidence="2" key="1">
    <citation type="journal article" date="2012" name="Plant J.">
        <title>The genome of flax (Linum usitatissimum) assembled de novo from short shotgun sequence reads.</title>
        <authorList>
            <person name="Wang Z."/>
            <person name="Hobson N."/>
            <person name="Galindo L."/>
            <person name="Zhu S."/>
            <person name="Shi D."/>
            <person name="McDill J."/>
            <person name="Yang L."/>
            <person name="Hawkins S."/>
            <person name="Neutelings G."/>
            <person name="Datla R."/>
            <person name="Lambert G."/>
            <person name="Galbraith D.W."/>
            <person name="Grassa C.J."/>
            <person name="Geraldes A."/>
            <person name="Cronk Q.C."/>
            <person name="Cullis C."/>
            <person name="Dash P.K."/>
            <person name="Kumar P.A."/>
            <person name="Cloutier S."/>
            <person name="Sharpe A.G."/>
            <person name="Wong G.K."/>
            <person name="Wang J."/>
            <person name="Deyholos M.K."/>
        </authorList>
    </citation>
    <scope>NUCLEOTIDE SEQUENCE</scope>
</reference>
<dbReference type="PANTHER" id="PTHR34285">
    <property type="entry name" value="OS08G0510800 PROTEIN"/>
    <property type="match status" value="1"/>
</dbReference>
<evidence type="ECO:0000256" key="1">
    <source>
        <dbReference type="SAM" id="MobiDB-lite"/>
    </source>
</evidence>
<dbReference type="EMBL" id="JX174445">
    <property type="protein sequence ID" value="AFN53650.1"/>
    <property type="molecule type" value="Genomic_DNA"/>
</dbReference>
<organism evidence="2">
    <name type="scientific">Linum usitatissimum</name>
    <name type="common">Flax</name>
    <name type="synonym">Linum humile</name>
    <dbReference type="NCBI Taxonomy" id="4006"/>
    <lineage>
        <taxon>Eukaryota</taxon>
        <taxon>Viridiplantae</taxon>
        <taxon>Streptophyta</taxon>
        <taxon>Embryophyta</taxon>
        <taxon>Tracheophyta</taxon>
        <taxon>Spermatophyta</taxon>
        <taxon>Magnoliopsida</taxon>
        <taxon>eudicotyledons</taxon>
        <taxon>Gunneridae</taxon>
        <taxon>Pentapetalae</taxon>
        <taxon>rosids</taxon>
        <taxon>fabids</taxon>
        <taxon>Malpighiales</taxon>
        <taxon>Linaceae</taxon>
        <taxon>Linum</taxon>
    </lineage>
</organism>
<evidence type="ECO:0000313" key="2">
    <source>
        <dbReference type="EMBL" id="AFN53650.1"/>
    </source>
</evidence>
<sequence length="365" mass="39316">MKASLKFREEQKPLFRAKLPLSIMGLSFQSGIVAGEDKELSLNLSTFFESGPSFKVAYRPNDSQNPFSLVLKTGTGPFGSPSAASPLVMSAEFNFVGSGNPSFMLHLKPRFGDFSIKKSQTSSYLEKWQNGVVSKKCSETEEDRSVVVVEKPVFNGIGAGGGVEIGGGGLGFNAKKLTSLPPPTSNALAAGLSGVEVTAITSFPLRSHALMSFRWGLRVPAEGLDSMAAAINFKKMPFLVMNKIGIEHVYQSDTKSEKATAAAKAKDEVAETCLAVKQQLDTLQFENSQLRKAMDDLRQEFSSTKYLLPPSAPESSFSRYRESDRNRARNSSGKRNEKSGSSVEENVSEELKKALQGASAGVSGA</sequence>